<evidence type="ECO:0000256" key="6">
    <source>
        <dbReference type="SAM" id="MobiDB-lite"/>
    </source>
</evidence>
<sequence length="1023" mass="114433">MKFSHSLKFNAVPEWQDNYINYPTLKKTIYKLQQDQVINNGNQDQGFIVGTNQTTVSQLVEDFEHNQSNTINTTTTTTNTNDGVADEKINKHNPFGDNIIKHRLTKNIISKFKRNNNNNKNNNNTSNGSESDLEINQTSLDNEKESETKSFTGELEYTSTSSNGGGGGSGSGSGENHNDSINNDSITKHELILQQILNSNDESYINPQSLTFDPLKIFTKQLIGELIKINSFYNIKEFEIFKSYNNLIQDLQNQNINIDDVFKFTQAYNYSDVNIINTDDHHQYHLKSTLSRTVTNASVFDTINHIDNDYDNDNNNNKDGNNYDLEKQPNTTTIAIHDDDSEDEDEDDDDDDEEETHSHDSVLLNHTHFNVKQQLKITLKRKAITLFINLSELKSFIELNRIGFTKICKKFDKTCGFSIKQDFINNFLPQYSRIFQINTIQDLDYKLNQIIKIYAFLSNKLEGNEITKEDLDNIKFELRSYLRDHIVFERNTVWKDLLSLEKKSYNIDLDNSIVQHNKMGDEGHIINSMMNLSLKRINFPKPIIRLIKIDHIDIPKFLVTTQMLKIIIIVIVFIILLSIKTFNDPVQGRCLAVLVAAAMLWASEALPLYTTALLIPLLVVTCKVCKNPGTDDPMDATKASQYILGTMWNSTIMILIGGFTLAAALSKYNLAKILSSYILALAGTNPRNVLLAIMSVSLFLSMWISNVAAPVLCFSLIQPVLRSIPTESPVAKALVLGIALASDVAGMASPIASPQNVIALESMNPNPGWGKWFAVALPVAIISLILIWVELFMTFKINNVKIKKFKPIKEKLTMKQWFVFAVTLTTILLWCVMQKVDGTFGESGIITCIPIVLFFGTGLLKVDDLNNYPWSIVMLAMGGIALGKAVTSSGLLKTIALALQKKIMHYDAIVVLIIFGVLILVVATFVSHTVSALIIIPLVKEVGDSLPKPHPLMLIMGVTLIASGAMGLPTSGFPNVTAIGMRDEVGKPYLTVNLFITRGVPASIIVYICIITIGYGIMSTMNF</sequence>
<dbReference type="CGD" id="CAL0000170869">
    <property type="gene designation" value="Cd36_05600"/>
</dbReference>
<dbReference type="GeneID" id="8044762"/>
<proteinExistence type="predicted"/>
<feature type="compositionally biased region" description="Acidic residues" evidence="6">
    <location>
        <begin position="339"/>
        <end position="355"/>
    </location>
</feature>
<dbReference type="CDD" id="cd01115">
    <property type="entry name" value="SLC13_permease"/>
    <property type="match status" value="1"/>
</dbReference>
<dbReference type="Proteomes" id="UP000002605">
    <property type="component" value="Chromosome 1"/>
</dbReference>
<dbReference type="GO" id="GO:0005315">
    <property type="term" value="F:phosphate transmembrane transporter activity"/>
    <property type="evidence" value="ECO:0007669"/>
    <property type="project" value="TreeGrafter"/>
</dbReference>
<gene>
    <name evidence="9" type="ordered locus">Cd36_05600</name>
    <name evidence="10" type="ORF">CD36_05600</name>
</gene>
<feature type="transmembrane region" description="Helical" evidence="7">
    <location>
        <begin position="772"/>
        <end position="795"/>
    </location>
</feature>
<dbReference type="OrthoDB" id="10260443at2759"/>
<keyword evidence="4 7" id="KW-1133">Transmembrane helix</keyword>
<feature type="compositionally biased region" description="Low complexity" evidence="6">
    <location>
        <begin position="313"/>
        <end position="323"/>
    </location>
</feature>
<dbReference type="PANTHER" id="PTHR10283">
    <property type="entry name" value="SOLUTE CARRIER FAMILY 13 MEMBER"/>
    <property type="match status" value="1"/>
</dbReference>
<feature type="transmembrane region" description="Helical" evidence="7">
    <location>
        <begin position="591"/>
        <end position="619"/>
    </location>
</feature>
<feature type="region of interest" description="Disordered" evidence="6">
    <location>
        <begin position="111"/>
        <end position="183"/>
    </location>
</feature>
<evidence type="ECO:0000256" key="7">
    <source>
        <dbReference type="SAM" id="Phobius"/>
    </source>
</evidence>
<feature type="transmembrane region" description="Helical" evidence="7">
    <location>
        <begin position="557"/>
        <end position="579"/>
    </location>
</feature>
<keyword evidence="3 7" id="KW-0812">Transmembrane</keyword>
<organism evidence="10 11">
    <name type="scientific">Candida dubliniensis (strain CD36 / ATCC MYA-646 / CBS 7987 / NCPF 3949 / NRRL Y-17841)</name>
    <name type="common">Yeast</name>
    <dbReference type="NCBI Taxonomy" id="573826"/>
    <lineage>
        <taxon>Eukaryota</taxon>
        <taxon>Fungi</taxon>
        <taxon>Dikarya</taxon>
        <taxon>Ascomycota</taxon>
        <taxon>Saccharomycotina</taxon>
        <taxon>Pichiomycetes</taxon>
        <taxon>Debaryomycetaceae</taxon>
        <taxon>Candida/Lodderomyces clade</taxon>
        <taxon>Candida</taxon>
    </lineage>
</organism>
<dbReference type="eggNOG" id="KOG1281">
    <property type="taxonomic scope" value="Eukaryota"/>
</dbReference>
<dbReference type="AlphaFoldDB" id="B9W804"/>
<evidence type="ECO:0000256" key="1">
    <source>
        <dbReference type="ARBA" id="ARBA00004141"/>
    </source>
</evidence>
<feature type="region of interest" description="Disordered" evidence="6">
    <location>
        <begin position="306"/>
        <end position="360"/>
    </location>
</feature>
<name>B9W804_CANDC</name>
<dbReference type="PANTHER" id="PTHR10283:SF110">
    <property type="entry name" value="INORGANIC PHOSPHATE TRANSPORTER PHO87-RELATED"/>
    <property type="match status" value="1"/>
</dbReference>
<dbReference type="EMBL" id="FM992688">
    <property type="protein sequence ID" value="CAX44818.1"/>
    <property type="molecule type" value="Genomic_DNA"/>
</dbReference>
<feature type="domain" description="SPX" evidence="8">
    <location>
        <begin position="1"/>
        <end position="425"/>
    </location>
</feature>
<evidence type="ECO:0000256" key="3">
    <source>
        <dbReference type="ARBA" id="ARBA00022692"/>
    </source>
</evidence>
<feature type="compositionally biased region" description="Low complexity" evidence="6">
    <location>
        <begin position="111"/>
        <end position="127"/>
    </location>
</feature>
<feature type="transmembrane region" description="Helical" evidence="7">
    <location>
        <begin position="639"/>
        <end position="665"/>
    </location>
</feature>
<dbReference type="RefSeq" id="XP_002417225.1">
    <property type="nucleotide sequence ID" value="XM_002417180.1"/>
</dbReference>
<evidence type="ECO:0000256" key="4">
    <source>
        <dbReference type="ARBA" id="ARBA00022989"/>
    </source>
</evidence>
<dbReference type="Pfam" id="PF03600">
    <property type="entry name" value="CitMHS"/>
    <property type="match status" value="1"/>
</dbReference>
<feature type="transmembrane region" description="Helical" evidence="7">
    <location>
        <begin position="872"/>
        <end position="896"/>
    </location>
</feature>
<dbReference type="InterPro" id="IPR004331">
    <property type="entry name" value="SPX_dom"/>
</dbReference>
<accession>B9W804</accession>
<dbReference type="GO" id="GO:0006817">
    <property type="term" value="P:phosphate ion transport"/>
    <property type="evidence" value="ECO:0007669"/>
    <property type="project" value="TreeGrafter"/>
</dbReference>
<keyword evidence="5 7" id="KW-0472">Membrane</keyword>
<evidence type="ECO:0000313" key="9">
    <source>
        <dbReference type="CGD" id="CAL0000170869"/>
    </source>
</evidence>
<dbReference type="GO" id="GO:0006797">
    <property type="term" value="P:polyphosphate metabolic process"/>
    <property type="evidence" value="ECO:0007669"/>
    <property type="project" value="TreeGrafter"/>
</dbReference>
<keyword evidence="11" id="KW-1185">Reference proteome</keyword>
<dbReference type="KEGG" id="cdu:CD36_05600"/>
<dbReference type="Pfam" id="PF03105">
    <property type="entry name" value="SPX"/>
    <property type="match status" value="1"/>
</dbReference>
<evidence type="ECO:0000313" key="10">
    <source>
        <dbReference type="EMBL" id="CAX44818.1"/>
    </source>
</evidence>
<feature type="transmembrane region" description="Helical" evidence="7">
    <location>
        <begin position="908"/>
        <end position="939"/>
    </location>
</feature>
<dbReference type="PROSITE" id="PS51382">
    <property type="entry name" value="SPX"/>
    <property type="match status" value="1"/>
</dbReference>
<comment type="subcellular location">
    <subcellularLocation>
        <location evidence="1">Membrane</location>
        <topology evidence="1">Multi-pass membrane protein</topology>
    </subcellularLocation>
</comment>
<feature type="transmembrane region" description="Helical" evidence="7">
    <location>
        <begin position="951"/>
        <end position="969"/>
    </location>
</feature>
<dbReference type="GO" id="GO:0005886">
    <property type="term" value="C:plasma membrane"/>
    <property type="evidence" value="ECO:0007669"/>
    <property type="project" value="TreeGrafter"/>
</dbReference>
<evidence type="ECO:0000259" key="8">
    <source>
        <dbReference type="PROSITE" id="PS51382"/>
    </source>
</evidence>
<feature type="transmembrane region" description="Helical" evidence="7">
    <location>
        <begin position="816"/>
        <end position="833"/>
    </location>
</feature>
<dbReference type="VEuPathDB" id="FungiDB:CD36_05600"/>
<reference evidence="10 11" key="1">
    <citation type="journal article" date="2009" name="Genome Res.">
        <title>Comparative genomics of the fungal pathogens Candida dubliniensis and Candida albicans.</title>
        <authorList>
            <person name="Jackson A.P."/>
            <person name="Gamble J.A."/>
            <person name="Yeomans T."/>
            <person name="Moran G.P."/>
            <person name="Saunders D."/>
            <person name="Harris D."/>
            <person name="Aslett M."/>
            <person name="Barrell J.F."/>
            <person name="Butler G."/>
            <person name="Citiulo F."/>
            <person name="Coleman D.C."/>
            <person name="de Groot P.W.J."/>
            <person name="Goodwin T.J."/>
            <person name="Quail M.A."/>
            <person name="McQuillan J."/>
            <person name="Munro C.A."/>
            <person name="Pain A."/>
            <person name="Poulter R.T."/>
            <person name="Rajandream M.A."/>
            <person name="Renauld H."/>
            <person name="Spiering M.J."/>
            <person name="Tivey A."/>
            <person name="Gow N.A.R."/>
            <person name="Barrell B."/>
            <person name="Sullivan D.J."/>
            <person name="Berriman M."/>
        </authorList>
    </citation>
    <scope>NUCLEOTIDE SEQUENCE [LARGE SCALE GENOMIC DNA]</scope>
    <source>
        <strain evidence="11">CD36 / ATCC MYA-646 / CBS 7987 / NCPF 3949 / NRRL Y-17841</strain>
    </source>
</reference>
<dbReference type="HOGENOM" id="CLU_005170_8_0_1"/>
<evidence type="ECO:0000256" key="5">
    <source>
        <dbReference type="ARBA" id="ARBA00023136"/>
    </source>
</evidence>
<feature type="compositionally biased region" description="Polar residues" evidence="6">
    <location>
        <begin position="128"/>
        <end position="140"/>
    </location>
</feature>
<protein>
    <submittedName>
        <fullName evidence="10">Inorganic phosphate transporter PHO87, putative</fullName>
    </submittedName>
</protein>
<feature type="transmembrane region" description="Helical" evidence="7">
    <location>
        <begin position="989"/>
        <end position="1017"/>
    </location>
</feature>
<keyword evidence="2" id="KW-0813">Transport</keyword>
<evidence type="ECO:0000313" key="11">
    <source>
        <dbReference type="Proteomes" id="UP000002605"/>
    </source>
</evidence>
<evidence type="ECO:0000256" key="2">
    <source>
        <dbReference type="ARBA" id="ARBA00022448"/>
    </source>
</evidence>
<dbReference type="InterPro" id="IPR004680">
    <property type="entry name" value="Cit_transptr-like_dom"/>
</dbReference>
<feature type="compositionally biased region" description="Gly residues" evidence="6">
    <location>
        <begin position="163"/>
        <end position="173"/>
    </location>
</feature>